<proteinExistence type="predicted"/>
<comment type="caution">
    <text evidence="1">The sequence shown here is derived from an EMBL/GenBank/DDBJ whole genome shotgun (WGS) entry which is preliminary data.</text>
</comment>
<dbReference type="EMBL" id="FTMX01000004">
    <property type="protein sequence ID" value="SIR59501.1"/>
    <property type="molecule type" value="Genomic_DNA"/>
</dbReference>
<evidence type="ECO:0000313" key="2">
    <source>
        <dbReference type="Proteomes" id="UP000185829"/>
    </source>
</evidence>
<dbReference type="Proteomes" id="UP000185829">
    <property type="component" value="Unassembled WGS sequence"/>
</dbReference>
<accession>A0A9X8RAJ3</accession>
<evidence type="ECO:0000313" key="1">
    <source>
        <dbReference type="EMBL" id="SIR59501.1"/>
    </source>
</evidence>
<sequence>MSCKVSCPIDPGEPIEFDVSKASEFQLKENGISWVPRSLNEAIHALSEDSILAQTIGRTYGKNLLISNGQNGISTANMSVIGNKNYLL</sequence>
<reference evidence="1 2" key="1">
    <citation type="submission" date="2017-01" db="EMBL/GenBank/DDBJ databases">
        <authorList>
            <person name="Varghese N."/>
            <person name="Submissions S."/>
        </authorList>
    </citation>
    <scope>NUCLEOTIDE SEQUENCE [LARGE SCALE GENOMIC DNA]</scope>
    <source>
        <strain evidence="1 2">RUG2-6</strain>
    </source>
</reference>
<protein>
    <submittedName>
        <fullName evidence="1">Glutamine synthetase, catalytic domain</fullName>
    </submittedName>
</protein>
<organism evidence="1 2">
    <name type="scientific">Peribacillus simplex</name>
    <dbReference type="NCBI Taxonomy" id="1478"/>
    <lineage>
        <taxon>Bacteria</taxon>
        <taxon>Bacillati</taxon>
        <taxon>Bacillota</taxon>
        <taxon>Bacilli</taxon>
        <taxon>Bacillales</taxon>
        <taxon>Bacillaceae</taxon>
        <taxon>Peribacillus</taxon>
    </lineage>
</organism>
<dbReference type="AlphaFoldDB" id="A0A9X8RAJ3"/>
<name>A0A9X8RAJ3_9BACI</name>
<gene>
    <name evidence="1" type="ORF">SAMN05878482_104404</name>
</gene>
<dbReference type="Gene3D" id="3.30.590.10">
    <property type="entry name" value="Glutamine synthetase/guanido kinase, catalytic domain"/>
    <property type="match status" value="1"/>
</dbReference>